<dbReference type="GO" id="GO:0008233">
    <property type="term" value="F:peptidase activity"/>
    <property type="evidence" value="ECO:0007669"/>
    <property type="project" value="UniProtKB-KW"/>
</dbReference>
<dbReference type="Proteomes" id="UP001594351">
    <property type="component" value="Unassembled WGS sequence"/>
</dbReference>
<gene>
    <name evidence="5" type="ORF">ACFL27_21545</name>
</gene>
<evidence type="ECO:0000256" key="3">
    <source>
        <dbReference type="ARBA" id="ARBA00022801"/>
    </source>
</evidence>
<evidence type="ECO:0000313" key="5">
    <source>
        <dbReference type="EMBL" id="MFC1852790.1"/>
    </source>
</evidence>
<dbReference type="Gene3D" id="3.40.50.1820">
    <property type="entry name" value="alpha/beta hydrolase"/>
    <property type="match status" value="1"/>
</dbReference>
<reference evidence="5 6" key="1">
    <citation type="submission" date="2024-09" db="EMBL/GenBank/DDBJ databases">
        <title>Laminarin stimulates single cell rates of sulfate reduction while oxygen inhibits transcriptomic activity in coastal marine sediment.</title>
        <authorList>
            <person name="Lindsay M."/>
            <person name="Orcutt B."/>
            <person name="Emerson D."/>
            <person name="Stepanauskas R."/>
            <person name="D'Angelo T."/>
        </authorList>
    </citation>
    <scope>NUCLEOTIDE SEQUENCE [LARGE SCALE GENOMIC DNA]</scope>
    <source>
        <strain evidence="5">SAG AM-311-K15</strain>
    </source>
</reference>
<keyword evidence="6" id="KW-1185">Reference proteome</keyword>
<name>A0ABV6Z2V8_UNCC1</name>
<accession>A0ABV6Z2V8</accession>
<feature type="signal peptide" evidence="4">
    <location>
        <begin position="1"/>
        <end position="19"/>
    </location>
</feature>
<dbReference type="EMBL" id="JBHPBY010000367">
    <property type="protein sequence ID" value="MFC1852790.1"/>
    <property type="molecule type" value="Genomic_DNA"/>
</dbReference>
<protein>
    <submittedName>
        <fullName evidence="5">S28 family serine protease</fullName>
    </submittedName>
</protein>
<feature type="chain" id="PRO_5045730303" evidence="4">
    <location>
        <begin position="20"/>
        <end position="456"/>
    </location>
</feature>
<dbReference type="InterPro" id="IPR008761">
    <property type="entry name" value="Peptidase_S37"/>
</dbReference>
<dbReference type="Pfam" id="PF05576">
    <property type="entry name" value="Peptidase_S37"/>
    <property type="match status" value="1"/>
</dbReference>
<evidence type="ECO:0000256" key="1">
    <source>
        <dbReference type="ARBA" id="ARBA00022670"/>
    </source>
</evidence>
<organism evidence="5 6">
    <name type="scientific">candidate division CSSED10-310 bacterium</name>
    <dbReference type="NCBI Taxonomy" id="2855610"/>
    <lineage>
        <taxon>Bacteria</taxon>
        <taxon>Bacteria division CSSED10-310</taxon>
    </lineage>
</organism>
<dbReference type="SUPFAM" id="SSF53474">
    <property type="entry name" value="alpha/beta-Hydrolases"/>
    <property type="match status" value="1"/>
</dbReference>
<sequence>MMKKILYLFLMILFLGACVSDDDDDTTQDTPDILTQLQNIEGISVVEINPPNNFNGRAFQIDVTQNIDHDDPSVGTFTQRCYLSHHDQNSPLVLHTRGYFITSNYITELTFLLQANQLMVPHRYFAGAQPDDLDWHYLDIEQAAADHHHIVNLMKPIYTGKWVNTGASKGGMTAFFHRRFYPEDVDVTVSYVAPLMFGFEDPRFEPFLLEEVGDADCRQRVMEFQRLMLTHRDELIPLLTELGLTYSIGTDVAFEYAVLEYLFFFWQYYRSGDCESLPGSDATLDEMFSRIRNYLPYYADEGIEDFLPFWYQAITELGYYRLITEHLADLLEVVTDPTLSLFAPGDAVHYFKPDAMIDTHEWLKTRGNNIIYLYGGLDPYTIASVEVSEQTNALKIIQPGASHGVRIADLDQRQLVYDTLENWLDVEIDGSASTYREPSELELYLQLLQNRKKIRL</sequence>
<comment type="caution">
    <text evidence="5">The sequence shown here is derived from an EMBL/GenBank/DDBJ whole genome shotgun (WGS) entry which is preliminary data.</text>
</comment>
<keyword evidence="2 4" id="KW-0732">Signal</keyword>
<keyword evidence="1 5" id="KW-0645">Protease</keyword>
<dbReference type="InterPro" id="IPR029058">
    <property type="entry name" value="AB_hydrolase_fold"/>
</dbReference>
<dbReference type="PANTHER" id="PTHR11010">
    <property type="entry name" value="PROTEASE S28 PRO-X CARBOXYPEPTIDASE-RELATED"/>
    <property type="match status" value="1"/>
</dbReference>
<proteinExistence type="predicted"/>
<dbReference type="PROSITE" id="PS51257">
    <property type="entry name" value="PROKAR_LIPOPROTEIN"/>
    <property type="match status" value="1"/>
</dbReference>
<dbReference type="PANTHER" id="PTHR11010:SF38">
    <property type="entry name" value="LYSOSOMAL PRO-X CARBOXYPEPTIDASE"/>
    <property type="match status" value="1"/>
</dbReference>
<keyword evidence="3" id="KW-0378">Hydrolase</keyword>
<evidence type="ECO:0000256" key="4">
    <source>
        <dbReference type="SAM" id="SignalP"/>
    </source>
</evidence>
<dbReference type="GO" id="GO:0006508">
    <property type="term" value="P:proteolysis"/>
    <property type="evidence" value="ECO:0007669"/>
    <property type="project" value="UniProtKB-KW"/>
</dbReference>
<evidence type="ECO:0000256" key="2">
    <source>
        <dbReference type="ARBA" id="ARBA00022729"/>
    </source>
</evidence>
<evidence type="ECO:0000313" key="6">
    <source>
        <dbReference type="Proteomes" id="UP001594351"/>
    </source>
</evidence>